<feature type="compositionally biased region" description="Polar residues" evidence="1">
    <location>
        <begin position="202"/>
        <end position="219"/>
    </location>
</feature>
<dbReference type="EMBL" id="FJOG01000012">
    <property type="protein sequence ID" value="CZR58781.1"/>
    <property type="molecule type" value="Genomic_DNA"/>
</dbReference>
<feature type="region of interest" description="Disordered" evidence="1">
    <location>
        <begin position="186"/>
        <end position="219"/>
    </location>
</feature>
<reference evidence="2 3" key="1">
    <citation type="submission" date="2016-03" db="EMBL/GenBank/DDBJ databases">
        <authorList>
            <person name="Ploux O."/>
        </authorList>
    </citation>
    <scope>NUCLEOTIDE SEQUENCE [LARGE SCALE GENOMIC DNA]</scope>
    <source>
        <strain evidence="2 3">UAMH 11012</strain>
    </source>
</reference>
<organism evidence="2 3">
    <name type="scientific">Phialocephala subalpina</name>
    <dbReference type="NCBI Taxonomy" id="576137"/>
    <lineage>
        <taxon>Eukaryota</taxon>
        <taxon>Fungi</taxon>
        <taxon>Dikarya</taxon>
        <taxon>Ascomycota</taxon>
        <taxon>Pezizomycotina</taxon>
        <taxon>Leotiomycetes</taxon>
        <taxon>Helotiales</taxon>
        <taxon>Mollisiaceae</taxon>
        <taxon>Phialocephala</taxon>
        <taxon>Phialocephala fortinii species complex</taxon>
    </lineage>
</organism>
<dbReference type="AlphaFoldDB" id="A0A1L7X185"/>
<dbReference type="Proteomes" id="UP000184330">
    <property type="component" value="Unassembled WGS sequence"/>
</dbReference>
<evidence type="ECO:0000313" key="2">
    <source>
        <dbReference type="EMBL" id="CZR58781.1"/>
    </source>
</evidence>
<name>A0A1L7X185_9HELO</name>
<evidence type="ECO:0000256" key="1">
    <source>
        <dbReference type="SAM" id="MobiDB-lite"/>
    </source>
</evidence>
<protein>
    <submittedName>
        <fullName evidence="2">Uncharacterized protein</fullName>
    </submittedName>
</protein>
<keyword evidence="3" id="KW-1185">Reference proteome</keyword>
<gene>
    <name evidence="2" type="ORF">PAC_08673</name>
</gene>
<proteinExistence type="predicted"/>
<sequence length="399" mass="41573">MGNSQSFSSNELAGAVSGAIPATSYSIDPTDTALLGFDALYSVFPPPDQYNTMATPFLYSPEQSSLPCNPITINAAQSIDCPIAKGDMQIDPGLWTISFSRYSSVYDVGCGCAAIDGDVSETEISTVFSILTSGIADVTPAPTIFPSSTVFVTVYGTTITVTSTWSSTLSGINPCTTTVPCITANSDSPSTSGHAEVPTPASDVSSLSVTNSESTAQTTRIDGVAVSTISIPSPSLPIDPKLPPSSSTIIPNLPPSNQSPSTTNTFNPLSTPLPPTCILLYKTTLIETYIPFGSWGLAPTPTRSPLEKREPPGEFGPPGYTYSIGEYVETVTITTTTTETVVFVTGTVFEATVTKPVPTYWEGVATVTNSVESSVVVVNETSTVDGRSVGWVTVLGTGC</sequence>
<accession>A0A1L7X185</accession>
<evidence type="ECO:0000313" key="3">
    <source>
        <dbReference type="Proteomes" id="UP000184330"/>
    </source>
</evidence>